<dbReference type="PANTHER" id="PTHR46316:SF2">
    <property type="entry name" value="SNF1-RELATED PROTEIN KINASE REGULATORY SUBUNIT BETA-2"/>
    <property type="match status" value="1"/>
</dbReference>
<dbReference type="InterPro" id="IPR037256">
    <property type="entry name" value="ASC_dom_sf"/>
</dbReference>
<dbReference type="Proteomes" id="UP001630127">
    <property type="component" value="Unassembled WGS sequence"/>
</dbReference>
<dbReference type="InterPro" id="IPR013783">
    <property type="entry name" value="Ig-like_fold"/>
</dbReference>
<feature type="compositionally biased region" description="Acidic residues" evidence="2">
    <location>
        <begin position="20"/>
        <end position="35"/>
    </location>
</feature>
<evidence type="ECO:0000256" key="2">
    <source>
        <dbReference type="SAM" id="MobiDB-lite"/>
    </source>
</evidence>
<dbReference type="SMART" id="SM01010">
    <property type="entry name" value="AMPKBI"/>
    <property type="match status" value="1"/>
</dbReference>
<feature type="compositionally biased region" description="Basic and acidic residues" evidence="2">
    <location>
        <begin position="49"/>
        <end position="59"/>
    </location>
</feature>
<evidence type="ECO:0000259" key="3">
    <source>
        <dbReference type="SMART" id="SM01010"/>
    </source>
</evidence>
<sequence>MGNVNGREDSGGRNNPYDFGVEEEEEEDDDDDDVEGGGCGNAQISMASQDDRYGNHGDGEFMGQSPPPSPRASHYPLLFRPQMIVVPLQRLDEMHIPSPSWMQTVSGHDDMYYEQGIPTMITWSYGGKEVSIEGSWDNWKTRTLLERSGKDFAIMKVLPSGVYRYRFIVDGQWRYLPDMLWIHDEAGNPCNILDLQDYVPEDVESISGFEPPQSPESSYNNLQLVAEDYAKEPPLVPSHLQMTLLNVPSAHMEIPPPFSRPHHVVLNHLFMQKGRRPSVVAFGSTHRFLSKFVTVVLYKSIQR</sequence>
<name>A0ABD2ZIH6_9GENT</name>
<dbReference type="InterPro" id="IPR014756">
    <property type="entry name" value="Ig_E-set"/>
</dbReference>
<dbReference type="Pfam" id="PF04739">
    <property type="entry name" value="AMPKBI"/>
    <property type="match status" value="1"/>
</dbReference>
<keyword evidence="5" id="KW-1185">Reference proteome</keyword>
<dbReference type="SUPFAM" id="SSF81296">
    <property type="entry name" value="E set domains"/>
    <property type="match status" value="1"/>
</dbReference>
<dbReference type="InterPro" id="IPR006828">
    <property type="entry name" value="ASC_dom"/>
</dbReference>
<feature type="compositionally biased region" description="Basic and acidic residues" evidence="2">
    <location>
        <begin position="1"/>
        <end position="11"/>
    </location>
</feature>
<protein>
    <recommendedName>
        <fullName evidence="3">Association with the SNF1 complex (ASC) domain-containing protein</fullName>
    </recommendedName>
</protein>
<proteinExistence type="inferred from homology"/>
<accession>A0ABD2ZIH6</accession>
<gene>
    <name evidence="4" type="ORF">ACH5RR_017416</name>
</gene>
<dbReference type="InterPro" id="IPR032640">
    <property type="entry name" value="AMPK1_CBM"/>
</dbReference>
<organism evidence="4 5">
    <name type="scientific">Cinchona calisaya</name>
    <dbReference type="NCBI Taxonomy" id="153742"/>
    <lineage>
        <taxon>Eukaryota</taxon>
        <taxon>Viridiplantae</taxon>
        <taxon>Streptophyta</taxon>
        <taxon>Embryophyta</taxon>
        <taxon>Tracheophyta</taxon>
        <taxon>Spermatophyta</taxon>
        <taxon>Magnoliopsida</taxon>
        <taxon>eudicotyledons</taxon>
        <taxon>Gunneridae</taxon>
        <taxon>Pentapetalae</taxon>
        <taxon>asterids</taxon>
        <taxon>lamiids</taxon>
        <taxon>Gentianales</taxon>
        <taxon>Rubiaceae</taxon>
        <taxon>Cinchonoideae</taxon>
        <taxon>Cinchoneae</taxon>
        <taxon>Cinchona</taxon>
    </lineage>
</organism>
<dbReference type="AlphaFoldDB" id="A0ABD2ZIH6"/>
<comment type="similarity">
    <text evidence="1">Belongs to the 5'-AMP-activated protein kinase beta subunit family.</text>
</comment>
<dbReference type="Gene3D" id="6.20.250.60">
    <property type="match status" value="1"/>
</dbReference>
<dbReference type="PANTHER" id="PTHR46316">
    <property type="entry name" value="SNF1-RELATED PROTEIN KINASE REGULATORY SUBUNIT BETA-1"/>
    <property type="match status" value="1"/>
</dbReference>
<dbReference type="Gene3D" id="2.60.40.10">
    <property type="entry name" value="Immunoglobulins"/>
    <property type="match status" value="1"/>
</dbReference>
<evidence type="ECO:0000313" key="4">
    <source>
        <dbReference type="EMBL" id="KAL3519267.1"/>
    </source>
</evidence>
<dbReference type="CDD" id="cd02859">
    <property type="entry name" value="E_set_AMPKbeta_like_N"/>
    <property type="match status" value="1"/>
</dbReference>
<reference evidence="4 5" key="1">
    <citation type="submission" date="2024-11" db="EMBL/GenBank/DDBJ databases">
        <title>A near-complete genome assembly of Cinchona calisaya.</title>
        <authorList>
            <person name="Lian D.C."/>
            <person name="Zhao X.W."/>
            <person name="Wei L."/>
        </authorList>
    </citation>
    <scope>NUCLEOTIDE SEQUENCE [LARGE SCALE GENOMIC DNA]</scope>
    <source>
        <tissue evidence="4">Nenye</tissue>
    </source>
</reference>
<dbReference type="GO" id="GO:0009507">
    <property type="term" value="C:chloroplast"/>
    <property type="evidence" value="ECO:0007669"/>
    <property type="project" value="UniProtKB-ARBA"/>
</dbReference>
<feature type="region of interest" description="Disordered" evidence="2">
    <location>
        <begin position="1"/>
        <end position="74"/>
    </location>
</feature>
<comment type="caution">
    <text evidence="4">The sequence shown here is derived from an EMBL/GenBank/DDBJ whole genome shotgun (WGS) entry which is preliminary data.</text>
</comment>
<evidence type="ECO:0000256" key="1">
    <source>
        <dbReference type="ARBA" id="ARBA00010926"/>
    </source>
</evidence>
<dbReference type="SUPFAM" id="SSF160219">
    <property type="entry name" value="AMPKBI-like"/>
    <property type="match status" value="1"/>
</dbReference>
<evidence type="ECO:0000313" key="5">
    <source>
        <dbReference type="Proteomes" id="UP001630127"/>
    </source>
</evidence>
<feature type="domain" description="Association with the SNF1 complex (ASC)" evidence="3">
    <location>
        <begin position="212"/>
        <end position="301"/>
    </location>
</feature>
<dbReference type="InterPro" id="IPR043554">
    <property type="entry name" value="KINB"/>
</dbReference>
<dbReference type="EMBL" id="JBJUIK010000008">
    <property type="protein sequence ID" value="KAL3519267.1"/>
    <property type="molecule type" value="Genomic_DNA"/>
</dbReference>
<dbReference type="Pfam" id="PF16561">
    <property type="entry name" value="AMPK1_CBM"/>
    <property type="match status" value="1"/>
</dbReference>